<dbReference type="EMBL" id="GG745351">
    <property type="protein sequence ID" value="KNE66947.1"/>
    <property type="molecule type" value="Genomic_DNA"/>
</dbReference>
<dbReference type="AlphaFoldDB" id="A0A0L0SWR0"/>
<evidence type="ECO:0000256" key="2">
    <source>
        <dbReference type="SAM" id="Phobius"/>
    </source>
</evidence>
<keyword evidence="2" id="KW-0812">Transmembrane</keyword>
<dbReference type="OrthoDB" id="10340977at2759"/>
<evidence type="ECO:0000313" key="4">
    <source>
        <dbReference type="Proteomes" id="UP000054350"/>
    </source>
</evidence>
<evidence type="ECO:0000313" key="3">
    <source>
        <dbReference type="EMBL" id="KNE66947.1"/>
    </source>
</evidence>
<dbReference type="VEuPathDB" id="FungiDB:AMAG_11421"/>
<reference evidence="3 4" key="1">
    <citation type="submission" date="2009-11" db="EMBL/GenBank/DDBJ databases">
        <title>Annotation of Allomyces macrogynus ATCC 38327.</title>
        <authorList>
            <consortium name="The Broad Institute Genome Sequencing Platform"/>
            <person name="Russ C."/>
            <person name="Cuomo C."/>
            <person name="Burger G."/>
            <person name="Gray M.W."/>
            <person name="Holland P.W.H."/>
            <person name="King N."/>
            <person name="Lang F.B.F."/>
            <person name="Roger A.J."/>
            <person name="Ruiz-Trillo I."/>
            <person name="Young S.K."/>
            <person name="Zeng Q."/>
            <person name="Gargeya S."/>
            <person name="Fitzgerald M."/>
            <person name="Haas B."/>
            <person name="Abouelleil A."/>
            <person name="Alvarado L."/>
            <person name="Arachchi H.M."/>
            <person name="Berlin A."/>
            <person name="Chapman S.B."/>
            <person name="Gearin G."/>
            <person name="Goldberg J."/>
            <person name="Griggs A."/>
            <person name="Gujja S."/>
            <person name="Hansen M."/>
            <person name="Heiman D."/>
            <person name="Howarth C."/>
            <person name="Larimer J."/>
            <person name="Lui A."/>
            <person name="MacDonald P.J.P."/>
            <person name="McCowen C."/>
            <person name="Montmayeur A."/>
            <person name="Murphy C."/>
            <person name="Neiman D."/>
            <person name="Pearson M."/>
            <person name="Priest M."/>
            <person name="Roberts A."/>
            <person name="Saif S."/>
            <person name="Shea T."/>
            <person name="Sisk P."/>
            <person name="Stolte C."/>
            <person name="Sykes S."/>
            <person name="Wortman J."/>
            <person name="Nusbaum C."/>
            <person name="Birren B."/>
        </authorList>
    </citation>
    <scope>NUCLEOTIDE SEQUENCE [LARGE SCALE GENOMIC DNA]</scope>
    <source>
        <strain evidence="3 4">ATCC 38327</strain>
    </source>
</reference>
<dbReference type="SUPFAM" id="SSF50965">
    <property type="entry name" value="Galactose oxidase, central domain"/>
    <property type="match status" value="1"/>
</dbReference>
<dbReference type="InterPro" id="IPR011043">
    <property type="entry name" value="Gal_Oxase/kelch_b-propeller"/>
</dbReference>
<feature type="region of interest" description="Disordered" evidence="1">
    <location>
        <begin position="533"/>
        <end position="565"/>
    </location>
</feature>
<keyword evidence="4" id="KW-1185">Reference proteome</keyword>
<keyword evidence="2" id="KW-1133">Transmembrane helix</keyword>
<evidence type="ECO:0000256" key="1">
    <source>
        <dbReference type="SAM" id="MobiDB-lite"/>
    </source>
</evidence>
<dbReference type="Proteomes" id="UP000054350">
    <property type="component" value="Unassembled WGS sequence"/>
</dbReference>
<sequence length="565" mass="60967">MSQPIPHASFSVRLMQRLPYCVPIGLTIAFAALLLTWTVNGPPSPRDVTWQFNEGWSNCFIRAGATLTRSAMLYLPRSSVLYVMGGRAANTGAECIDVAAVDLSRVVDLTDPDDEAVTTADWTVPEGAWLPVAVQRDNATSEVVDLWMHPLGEDADARRPWVVHNVVNATKDNVGHDGIAGPVVSHPAYSAGIVPISYAAKTSEVGNGVYAFGGWPRPDPTLWRSNLSEPLAPFAPANASSTARPVARGFGALIRYDANRLVLAGGTTANSTWLHDVWTYHVANGTWDQYPHPLTNGYDSVQATTYTTRDARWTFLLVAGARHGSNLTLEYANLALATPFQPVPITIPDIGTNWTPAALTSTSAPALAIHDDHLFLASGGSASRPATIRAPKHTLPLSAILLDYDPSTSTLTGTWAPAYVPLGQVWSPRHGLGVGAIVGIVLGSIYGLRFIRRFWWWYSVQKRRNAARKAERERPSMPLVIPTPPEGLGPQYPRYGRDEGAVADAAYVQWWSGWWWAMTWGAVPREVGADEVAGATVQQQQQQQQAPMGMVGPGAGGAGQEDVAG</sequence>
<organism evidence="3 4">
    <name type="scientific">Allomyces macrogynus (strain ATCC 38327)</name>
    <name type="common">Allomyces javanicus var. macrogynus</name>
    <dbReference type="NCBI Taxonomy" id="578462"/>
    <lineage>
        <taxon>Eukaryota</taxon>
        <taxon>Fungi</taxon>
        <taxon>Fungi incertae sedis</taxon>
        <taxon>Blastocladiomycota</taxon>
        <taxon>Blastocladiomycetes</taxon>
        <taxon>Blastocladiales</taxon>
        <taxon>Blastocladiaceae</taxon>
        <taxon>Allomyces</taxon>
    </lineage>
</organism>
<reference evidence="4" key="2">
    <citation type="submission" date="2009-11" db="EMBL/GenBank/DDBJ databases">
        <title>The Genome Sequence of Allomyces macrogynus strain ATCC 38327.</title>
        <authorList>
            <consortium name="The Broad Institute Genome Sequencing Platform"/>
            <person name="Russ C."/>
            <person name="Cuomo C."/>
            <person name="Shea T."/>
            <person name="Young S.K."/>
            <person name="Zeng Q."/>
            <person name="Koehrsen M."/>
            <person name="Haas B."/>
            <person name="Borodovsky M."/>
            <person name="Guigo R."/>
            <person name="Alvarado L."/>
            <person name="Berlin A."/>
            <person name="Borenstein D."/>
            <person name="Chen Z."/>
            <person name="Engels R."/>
            <person name="Freedman E."/>
            <person name="Gellesch M."/>
            <person name="Goldberg J."/>
            <person name="Griggs A."/>
            <person name="Gujja S."/>
            <person name="Heiman D."/>
            <person name="Hepburn T."/>
            <person name="Howarth C."/>
            <person name="Jen D."/>
            <person name="Larson L."/>
            <person name="Lewis B."/>
            <person name="Mehta T."/>
            <person name="Park D."/>
            <person name="Pearson M."/>
            <person name="Roberts A."/>
            <person name="Saif S."/>
            <person name="Shenoy N."/>
            <person name="Sisk P."/>
            <person name="Stolte C."/>
            <person name="Sykes S."/>
            <person name="Walk T."/>
            <person name="White J."/>
            <person name="Yandava C."/>
            <person name="Burger G."/>
            <person name="Gray M.W."/>
            <person name="Holland P.W.H."/>
            <person name="King N."/>
            <person name="Lang F.B.F."/>
            <person name="Roger A.J."/>
            <person name="Ruiz-Trillo I."/>
            <person name="Lander E."/>
            <person name="Nusbaum C."/>
        </authorList>
    </citation>
    <scope>NUCLEOTIDE SEQUENCE [LARGE SCALE GENOMIC DNA]</scope>
    <source>
        <strain evidence="4">ATCC 38327</strain>
    </source>
</reference>
<feature type="transmembrane region" description="Helical" evidence="2">
    <location>
        <begin position="20"/>
        <end position="39"/>
    </location>
</feature>
<evidence type="ECO:0008006" key="5">
    <source>
        <dbReference type="Google" id="ProtNLM"/>
    </source>
</evidence>
<accession>A0A0L0SWR0</accession>
<gene>
    <name evidence="3" type="ORF">AMAG_11421</name>
</gene>
<dbReference type="Gene3D" id="2.120.10.80">
    <property type="entry name" value="Kelch-type beta propeller"/>
    <property type="match status" value="1"/>
</dbReference>
<keyword evidence="2" id="KW-0472">Membrane</keyword>
<proteinExistence type="predicted"/>
<feature type="compositionally biased region" description="Low complexity" evidence="1">
    <location>
        <begin position="538"/>
        <end position="550"/>
    </location>
</feature>
<name>A0A0L0SWR0_ALLM3</name>
<protein>
    <recommendedName>
        <fullName evidence="5">Galactose oxidase</fullName>
    </recommendedName>
</protein>
<dbReference type="InterPro" id="IPR015915">
    <property type="entry name" value="Kelch-typ_b-propeller"/>
</dbReference>